<gene>
    <name evidence="8" type="ORF">WJX74_001012</name>
</gene>
<feature type="transmembrane region" description="Helical" evidence="6">
    <location>
        <begin position="94"/>
        <end position="114"/>
    </location>
</feature>
<dbReference type="EMBL" id="JALJOS010000049">
    <property type="protein sequence ID" value="KAK9819191.1"/>
    <property type="molecule type" value="Genomic_DNA"/>
</dbReference>
<feature type="transmembrane region" description="Helical" evidence="6">
    <location>
        <begin position="155"/>
        <end position="174"/>
    </location>
</feature>
<feature type="transmembrane region" description="Helical" evidence="6">
    <location>
        <begin position="279"/>
        <end position="302"/>
    </location>
</feature>
<dbReference type="Proteomes" id="UP001438707">
    <property type="component" value="Unassembled WGS sequence"/>
</dbReference>
<evidence type="ECO:0000256" key="5">
    <source>
        <dbReference type="ARBA" id="ARBA00023136"/>
    </source>
</evidence>
<feature type="transmembrane region" description="Helical" evidence="6">
    <location>
        <begin position="21"/>
        <end position="43"/>
    </location>
</feature>
<comment type="caution">
    <text evidence="8">The sequence shown here is derived from an EMBL/GenBank/DDBJ whole genome shotgun (WGS) entry which is preliminary data.</text>
</comment>
<feature type="transmembrane region" description="Helical" evidence="6">
    <location>
        <begin position="186"/>
        <end position="204"/>
    </location>
</feature>
<evidence type="ECO:0000259" key="7">
    <source>
        <dbReference type="Pfam" id="PF00909"/>
    </source>
</evidence>
<keyword evidence="4 6" id="KW-1133">Transmembrane helix</keyword>
<dbReference type="AlphaFoldDB" id="A0AAW1PZN3"/>
<evidence type="ECO:0000256" key="6">
    <source>
        <dbReference type="SAM" id="Phobius"/>
    </source>
</evidence>
<feature type="transmembrane region" description="Helical" evidence="6">
    <location>
        <begin position="63"/>
        <end position="82"/>
    </location>
</feature>
<proteinExistence type="inferred from homology"/>
<feature type="transmembrane region" description="Helical" evidence="6">
    <location>
        <begin position="355"/>
        <end position="376"/>
    </location>
</feature>
<feature type="transmembrane region" description="Helical" evidence="6">
    <location>
        <begin position="323"/>
        <end position="343"/>
    </location>
</feature>
<sequence>MSSQEGQHTPLLETTKQVKGNLGVTFAPTTAAAVAGLLALFAVFVRFDVAAFSDAHVNQYYMWYMHVAIMIFVGFGFLMTFLRHYSYSALGLNFFCSCLVMLAAIVAVGCAQQVVGKGKSVIDLDLPLLIDAAFCAGATMITFGAVLGKVSPTQLMLLLLIEVPLYACNQHIVAEMLGALDVGGSITIHAFGAYYGLAASLVMSPKGSGASHEKNGAIYSTDMTAMIGTIFLWMFWPSFNGALASAPAAAYQPQFLCIMNTNATLAGGVAVGSAANMSFLPVGAVTLGIIAGLLSTSGYRFLTPWLEERIGLRDTCGVHNLHGMPGLLGGLTAALVAFFMPVHNRAVMAHSTSQAMYQLAGVGATLVLAIIGGTIAGEAIAAGTPASLTLQAEEMYEDAMWWEEVESEKPEEDLATGARL</sequence>
<keyword evidence="9" id="KW-1185">Reference proteome</keyword>
<dbReference type="PANTHER" id="PTHR11730:SF60">
    <property type="entry name" value="RH50, ISOFORM D"/>
    <property type="match status" value="1"/>
</dbReference>
<keyword evidence="3 6" id="KW-0812">Transmembrane</keyword>
<dbReference type="PRINTS" id="PR00342">
    <property type="entry name" value="RHESUSRHD"/>
</dbReference>
<accession>A0AAW1PZN3</accession>
<evidence type="ECO:0000256" key="4">
    <source>
        <dbReference type="ARBA" id="ARBA00022989"/>
    </source>
</evidence>
<evidence type="ECO:0000313" key="8">
    <source>
        <dbReference type="EMBL" id="KAK9819191.1"/>
    </source>
</evidence>
<dbReference type="GO" id="GO:0005886">
    <property type="term" value="C:plasma membrane"/>
    <property type="evidence" value="ECO:0007669"/>
    <property type="project" value="InterPro"/>
</dbReference>
<dbReference type="SUPFAM" id="SSF111352">
    <property type="entry name" value="Ammonium transporter"/>
    <property type="match status" value="1"/>
</dbReference>
<evidence type="ECO:0000256" key="1">
    <source>
        <dbReference type="ARBA" id="ARBA00004141"/>
    </source>
</evidence>
<dbReference type="InterPro" id="IPR024041">
    <property type="entry name" value="NH4_transpt_AmtB-like_dom"/>
</dbReference>
<evidence type="ECO:0000256" key="3">
    <source>
        <dbReference type="ARBA" id="ARBA00022692"/>
    </source>
</evidence>
<dbReference type="GO" id="GO:0008519">
    <property type="term" value="F:ammonium channel activity"/>
    <property type="evidence" value="ECO:0007669"/>
    <property type="project" value="InterPro"/>
</dbReference>
<protein>
    <recommendedName>
        <fullName evidence="7">Ammonium transporter AmtB-like domain-containing protein</fullName>
    </recommendedName>
</protein>
<dbReference type="GO" id="GO:0097272">
    <property type="term" value="P:ammonium homeostasis"/>
    <property type="evidence" value="ECO:0007669"/>
    <property type="project" value="TreeGrafter"/>
</dbReference>
<keyword evidence="5 6" id="KW-0472">Membrane</keyword>
<feature type="transmembrane region" description="Helical" evidence="6">
    <location>
        <begin position="126"/>
        <end position="148"/>
    </location>
</feature>
<dbReference type="InterPro" id="IPR029020">
    <property type="entry name" value="Ammonium/urea_transptr"/>
</dbReference>
<name>A0AAW1PZN3_9CHLO</name>
<comment type="similarity">
    <text evidence="2">Belongs to the ammonium transporter (TC 2.A.49) family. Rh subfamily.</text>
</comment>
<feature type="transmembrane region" description="Helical" evidence="6">
    <location>
        <begin position="216"/>
        <end position="236"/>
    </location>
</feature>
<dbReference type="Gene3D" id="1.10.3430.10">
    <property type="entry name" value="Ammonium transporter AmtB like domains"/>
    <property type="match status" value="1"/>
</dbReference>
<dbReference type="InterPro" id="IPR002229">
    <property type="entry name" value="RhesusRHD"/>
</dbReference>
<evidence type="ECO:0000256" key="2">
    <source>
        <dbReference type="ARBA" id="ARBA00011036"/>
    </source>
</evidence>
<comment type="subcellular location">
    <subcellularLocation>
        <location evidence="1">Membrane</location>
        <topology evidence="1">Multi-pass membrane protein</topology>
    </subcellularLocation>
</comment>
<reference evidence="8 9" key="1">
    <citation type="journal article" date="2024" name="Nat. Commun.">
        <title>Phylogenomics reveals the evolutionary origins of lichenization in chlorophyte algae.</title>
        <authorList>
            <person name="Puginier C."/>
            <person name="Libourel C."/>
            <person name="Otte J."/>
            <person name="Skaloud P."/>
            <person name="Haon M."/>
            <person name="Grisel S."/>
            <person name="Petersen M."/>
            <person name="Berrin J.G."/>
            <person name="Delaux P.M."/>
            <person name="Dal Grande F."/>
            <person name="Keller J."/>
        </authorList>
    </citation>
    <scope>NUCLEOTIDE SEQUENCE [LARGE SCALE GENOMIC DNA]</scope>
    <source>
        <strain evidence="8 9">SAG 2145</strain>
    </source>
</reference>
<evidence type="ECO:0000313" key="9">
    <source>
        <dbReference type="Proteomes" id="UP001438707"/>
    </source>
</evidence>
<dbReference type="Pfam" id="PF00909">
    <property type="entry name" value="Ammonium_transp"/>
    <property type="match status" value="1"/>
</dbReference>
<organism evidence="8 9">
    <name type="scientific">Apatococcus lobatus</name>
    <dbReference type="NCBI Taxonomy" id="904363"/>
    <lineage>
        <taxon>Eukaryota</taxon>
        <taxon>Viridiplantae</taxon>
        <taxon>Chlorophyta</taxon>
        <taxon>core chlorophytes</taxon>
        <taxon>Trebouxiophyceae</taxon>
        <taxon>Chlorellales</taxon>
        <taxon>Chlorellaceae</taxon>
        <taxon>Apatococcus</taxon>
    </lineage>
</organism>
<feature type="domain" description="Ammonium transporter AmtB-like" evidence="7">
    <location>
        <begin position="42"/>
        <end position="262"/>
    </location>
</feature>
<dbReference type="PANTHER" id="PTHR11730">
    <property type="entry name" value="AMMONIUM TRANSPORTER"/>
    <property type="match status" value="1"/>
</dbReference>